<evidence type="ECO:0000259" key="1">
    <source>
        <dbReference type="Pfam" id="PF04471"/>
    </source>
</evidence>
<evidence type="ECO:0000313" key="2">
    <source>
        <dbReference type="EMBL" id="VHO03385.1"/>
    </source>
</evidence>
<dbReference type="GO" id="GO:0009307">
    <property type="term" value="P:DNA restriction-modification system"/>
    <property type="evidence" value="ECO:0007669"/>
    <property type="project" value="InterPro"/>
</dbReference>
<dbReference type="InterPro" id="IPR007560">
    <property type="entry name" value="Restrct_endonuc_IV_Mrr"/>
</dbReference>
<name>A0A486XML6_9GAMM</name>
<dbReference type="AlphaFoldDB" id="A0A486XML6"/>
<dbReference type="Pfam" id="PF04471">
    <property type="entry name" value="Mrr_cat"/>
    <property type="match status" value="1"/>
</dbReference>
<dbReference type="GO" id="GO:0003677">
    <property type="term" value="F:DNA binding"/>
    <property type="evidence" value="ECO:0007669"/>
    <property type="project" value="InterPro"/>
</dbReference>
<organism evidence="2">
    <name type="scientific">Rheinheimera sp. BAL341</name>
    <dbReference type="NCBI Taxonomy" id="1708203"/>
    <lineage>
        <taxon>Bacteria</taxon>
        <taxon>Pseudomonadati</taxon>
        <taxon>Pseudomonadota</taxon>
        <taxon>Gammaproteobacteria</taxon>
        <taxon>Chromatiales</taxon>
        <taxon>Chromatiaceae</taxon>
        <taxon>Rheinheimera</taxon>
    </lineage>
</organism>
<proteinExistence type="predicted"/>
<dbReference type="GO" id="GO:0015666">
    <property type="term" value="F:restriction endodeoxyribonuclease activity"/>
    <property type="evidence" value="ECO:0007669"/>
    <property type="project" value="TreeGrafter"/>
</dbReference>
<protein>
    <recommendedName>
        <fullName evidence="1">Restriction endonuclease type IV Mrr domain-containing protein</fullName>
    </recommendedName>
</protein>
<accession>A0A486XML6</accession>
<dbReference type="Gene3D" id="3.40.1350.10">
    <property type="match status" value="1"/>
</dbReference>
<dbReference type="InterPro" id="IPR011856">
    <property type="entry name" value="tRNA_endonuc-like_dom_sf"/>
</dbReference>
<dbReference type="PANTHER" id="PTHR30015">
    <property type="entry name" value="MRR RESTRICTION SYSTEM PROTEIN"/>
    <property type="match status" value="1"/>
</dbReference>
<sequence>MINNHEAANKRENVLNWKNYQEKVADFFRSLGLDAETDATVQGVRTKHNVDVLVKSHHAGFDVTWIIECKHWKSKVSKLHVLALREIVQDTGADRGILLAETGFQSGAIEAANLTNVQVTSLENVGKSASTAINSMKLRDLFDRSVWCKKEYWDIPKAFRVESGLRPGLGYGVSYSGDWVVKAVEDLISKGFRGDFPCSSDETLQIISKGVMGLKMPKEFLSLLELIHFIETLIVDLEKRINECKMKFGI</sequence>
<reference evidence="2" key="1">
    <citation type="submission" date="2019-04" db="EMBL/GenBank/DDBJ databases">
        <authorList>
            <person name="Brambilla D."/>
        </authorList>
    </citation>
    <scope>NUCLEOTIDE SEQUENCE</scope>
    <source>
        <strain evidence="2">BAL1</strain>
    </source>
</reference>
<dbReference type="InterPro" id="IPR011335">
    <property type="entry name" value="Restrct_endonuc-II-like"/>
</dbReference>
<dbReference type="SUPFAM" id="SSF52980">
    <property type="entry name" value="Restriction endonuclease-like"/>
    <property type="match status" value="1"/>
</dbReference>
<gene>
    <name evidence="2" type="ORF">BAL341_1387</name>
</gene>
<dbReference type="EMBL" id="CAAJGR010000082">
    <property type="protein sequence ID" value="VHO03385.1"/>
    <property type="molecule type" value="Genomic_DNA"/>
</dbReference>
<dbReference type="PANTHER" id="PTHR30015:SF7">
    <property type="entry name" value="TYPE IV METHYL-DIRECTED RESTRICTION ENZYME ECOKMRR"/>
    <property type="match status" value="1"/>
</dbReference>
<feature type="domain" description="Restriction endonuclease type IV Mrr" evidence="1">
    <location>
        <begin position="15"/>
        <end position="119"/>
    </location>
</feature>
<dbReference type="InterPro" id="IPR052906">
    <property type="entry name" value="Type_IV_Methyl-Rstrct_Enzyme"/>
</dbReference>